<keyword evidence="1" id="KW-0472">Membrane</keyword>
<accession>A0A382UP55</accession>
<feature type="non-terminal residue" evidence="2">
    <location>
        <position position="1"/>
    </location>
</feature>
<evidence type="ECO:0000313" key="2">
    <source>
        <dbReference type="EMBL" id="SVD35468.1"/>
    </source>
</evidence>
<keyword evidence="1" id="KW-0812">Transmembrane</keyword>
<organism evidence="2">
    <name type="scientific">marine metagenome</name>
    <dbReference type="NCBI Taxonomy" id="408172"/>
    <lineage>
        <taxon>unclassified sequences</taxon>
        <taxon>metagenomes</taxon>
        <taxon>ecological metagenomes</taxon>
    </lineage>
</organism>
<proteinExistence type="predicted"/>
<gene>
    <name evidence="2" type="ORF">METZ01_LOCUS388322</name>
</gene>
<keyword evidence="1" id="KW-1133">Transmembrane helix</keyword>
<feature type="transmembrane region" description="Helical" evidence="1">
    <location>
        <begin position="18"/>
        <end position="38"/>
    </location>
</feature>
<sequence length="141" mass="15984">VGFFVSRHLGLAWCNIGYMRHLLLLFILTGLLFGQDVLTHKSGKIYKGKYYGIVEQNIVFYVEGETSNKMFPIWEVTSIETSDGAVVPIPTVPIIPKYNLKNQQQKFVNKAGTIFLGALGCSFIFIILMKKYLENLTGTEW</sequence>
<protein>
    <submittedName>
        <fullName evidence="2">Uncharacterized protein</fullName>
    </submittedName>
</protein>
<feature type="transmembrane region" description="Helical" evidence="1">
    <location>
        <begin position="107"/>
        <end position="129"/>
    </location>
</feature>
<evidence type="ECO:0000256" key="1">
    <source>
        <dbReference type="SAM" id="Phobius"/>
    </source>
</evidence>
<dbReference type="EMBL" id="UINC01145378">
    <property type="protein sequence ID" value="SVD35468.1"/>
    <property type="molecule type" value="Genomic_DNA"/>
</dbReference>
<name>A0A382UP55_9ZZZZ</name>
<dbReference type="AlphaFoldDB" id="A0A382UP55"/>
<reference evidence="2" key="1">
    <citation type="submission" date="2018-05" db="EMBL/GenBank/DDBJ databases">
        <authorList>
            <person name="Lanie J.A."/>
            <person name="Ng W.-L."/>
            <person name="Kazmierczak K.M."/>
            <person name="Andrzejewski T.M."/>
            <person name="Davidsen T.M."/>
            <person name="Wayne K.J."/>
            <person name="Tettelin H."/>
            <person name="Glass J.I."/>
            <person name="Rusch D."/>
            <person name="Podicherti R."/>
            <person name="Tsui H.-C.T."/>
            <person name="Winkler M.E."/>
        </authorList>
    </citation>
    <scope>NUCLEOTIDE SEQUENCE</scope>
</reference>